<dbReference type="Gene3D" id="3.40.50.300">
    <property type="entry name" value="P-loop containing nucleotide triphosphate hydrolases"/>
    <property type="match status" value="2"/>
</dbReference>
<name>A0A7S1FP24_9STRA</name>
<dbReference type="GO" id="GO:0009378">
    <property type="term" value="F:four-way junction helicase activity"/>
    <property type="evidence" value="ECO:0007669"/>
    <property type="project" value="TreeGrafter"/>
</dbReference>
<evidence type="ECO:0000256" key="2">
    <source>
        <dbReference type="ARBA" id="ARBA00023125"/>
    </source>
</evidence>
<dbReference type="GO" id="GO:0006355">
    <property type="term" value="P:regulation of DNA-templated transcription"/>
    <property type="evidence" value="ECO:0007669"/>
    <property type="project" value="InterPro"/>
</dbReference>
<dbReference type="PANTHER" id="PTHR13710:SF149">
    <property type="entry name" value="ATP-DEPENDENT DNA HELICASE TLH2"/>
    <property type="match status" value="1"/>
</dbReference>
<dbReference type="InterPro" id="IPR027417">
    <property type="entry name" value="P-loop_NTPase"/>
</dbReference>
<dbReference type="GO" id="GO:0000724">
    <property type="term" value="P:double-strand break repair via homologous recombination"/>
    <property type="evidence" value="ECO:0007669"/>
    <property type="project" value="TreeGrafter"/>
</dbReference>
<dbReference type="GO" id="GO:0005694">
    <property type="term" value="C:chromosome"/>
    <property type="evidence" value="ECO:0007669"/>
    <property type="project" value="TreeGrafter"/>
</dbReference>
<evidence type="ECO:0000256" key="4">
    <source>
        <dbReference type="ARBA" id="ARBA00023242"/>
    </source>
</evidence>
<evidence type="ECO:0000256" key="5">
    <source>
        <dbReference type="PROSITE-ProRule" id="PRU00108"/>
    </source>
</evidence>
<dbReference type="Gene3D" id="1.10.10.60">
    <property type="entry name" value="Homeodomain-like"/>
    <property type="match status" value="1"/>
</dbReference>
<feature type="region of interest" description="Disordered" evidence="6">
    <location>
        <begin position="598"/>
        <end position="641"/>
    </location>
</feature>
<feature type="domain" description="Homeobox" evidence="7">
    <location>
        <begin position="192"/>
        <end position="257"/>
    </location>
</feature>
<evidence type="ECO:0000259" key="7">
    <source>
        <dbReference type="PROSITE" id="PS50071"/>
    </source>
</evidence>
<protein>
    <recommendedName>
        <fullName evidence="7">Homeobox domain-containing protein</fullName>
    </recommendedName>
</protein>
<proteinExistence type="inferred from homology"/>
<dbReference type="GO" id="GO:0043138">
    <property type="term" value="F:3'-5' DNA helicase activity"/>
    <property type="evidence" value="ECO:0007669"/>
    <property type="project" value="TreeGrafter"/>
</dbReference>
<gene>
    <name evidence="8" type="ORF">CHYS00102_LOCUS5781</name>
</gene>
<evidence type="ECO:0000313" key="8">
    <source>
        <dbReference type="EMBL" id="CAD8878597.1"/>
    </source>
</evidence>
<reference evidence="8" key="1">
    <citation type="submission" date="2021-01" db="EMBL/GenBank/DDBJ databases">
        <authorList>
            <person name="Corre E."/>
            <person name="Pelletier E."/>
            <person name="Niang G."/>
            <person name="Scheremetjew M."/>
            <person name="Finn R."/>
            <person name="Kale V."/>
            <person name="Holt S."/>
            <person name="Cochrane G."/>
            <person name="Meng A."/>
            <person name="Brown T."/>
            <person name="Cohen L."/>
        </authorList>
    </citation>
    <scope>NUCLEOTIDE SEQUENCE</scope>
    <source>
        <strain evidence="8">308</strain>
    </source>
</reference>
<keyword evidence="3 5" id="KW-0371">Homeobox</keyword>
<dbReference type="GO" id="GO:0005737">
    <property type="term" value="C:cytoplasm"/>
    <property type="evidence" value="ECO:0007669"/>
    <property type="project" value="TreeGrafter"/>
</dbReference>
<comment type="subcellular location">
    <subcellularLocation>
        <location evidence="5">Nucleus</location>
    </subcellularLocation>
</comment>
<dbReference type="GO" id="GO:0005634">
    <property type="term" value="C:nucleus"/>
    <property type="evidence" value="ECO:0007669"/>
    <property type="project" value="UniProtKB-SubCell"/>
</dbReference>
<sequence>MYGSNRKRGKKRERMKESFTLEQLCDGEEGLAQLQQKVIEEKNRVDREFDRQTIIRPPKTLRCTDDAKISSDTASLINKEEMEKKEVVGEDYPFDGQEEDSKSFLFNNEEENCRRSPFILRKQDEIVEKQNVHDCENNSLEVWGGVSCSDGHLKLGFPPVLSNESENDVSQNYASSSSDTSVLTQSSPLLVHKKRKRKVDIPEVIIEYLRNWMMCPTHNSNPCPNNDELDILTTKTGLTKKKLKNWFIDNQVQHDKIMFKKSVQFASTHHHQDSQFIDCNEKDEDCTFLVNKKQKVILNTNEHGSIKTGLNGHLLRSNKQMQETRALRSCSQSTSSSNLHPTSFTDLIPRRIYKGCRSKDVSYYETWGSCHLPGFEWDSNVPIGYDVPLGRVYFSGFTFKKTNISVGDFYWRWFSEKKMWELYRVVGCFQSTKSFWGIQEGRQEIQKRGHPYAWMVHLNLSPNLARKKKPWEKSGKCSLPNYSKSTATDHVLNLPDWVGHMLSCHFHIDSSMRIARESNGTILSLNDWTCSWTTMHKGGELSHELSDRQFELLSSDAKNLLFGKFLPHTEWPKPFKAIQMVLTACKTNLDSVDCGKLKKEDADSSDDSDDSEGEKQIDSRQRCNSDSDGNNDIKTSREDESEEDVNVLLDIVPTTLGESENVFLHQNIVLVFDNNNHSINNEGLELPSLDKDITNSIEVSEFDMHSVTNNLHKLLEMGASELKCSNFDSYVYSLCSYTMLGYDVVYITSIGSGEDLCWKLPAVVEKGVTVIIELGDIERIAEMKQTSDQKMQYKLLDSEITAKKDLLGILNKAILNKNKNESIDVPLILATTIDIILCGDCIHILKGIKVDRFVVYDKCCQWQSYGRLSKIRDECPNIPFLFLSNSLDTDYLTMLAKEFGPSSPNSSCVAKIKIFTNPRPISNYISFSVELQESLEQVAFRMHEIISNSEEMNPKCLCYCKMTNTCIRMMLLLNKMGISSDALCTSSVVREKEVIDRLRSGKIQVLCLVNAIDLNALDIRFVFHLKTPSSLQEYVHETSFAGKRKKRSFCILFFHPYHTVDQDKNSQIDSNVLRYATCGNKEQCRYKQLVKSYPYLSNCKRENTGCDPKYALCDNCVAKRDRTFQHDMNISKLIKRVLKDMQNIKEGDCCNYLTFSKLIKDHKDCHRGLDSLSVSLKKCILFLFADLQLFNVERRGKKKYIQSQWDMFITKDNKAKINSLIINIREGKAEFYIRNTTWDFKTFMEFQIFHELNEMIEATQIKSRMKHQPDDETFPESVSLATFSRFKCELSKFNEILHPNLSIPHFIKFWLPYMDYHNQFELIRHYNLNKHRQDFNLTNLDSLRKEMFSPNLSDHMLRLFKCQMEKQKLPNSKAIWKFNAKLQISSGLVLLPPCEEEECDIFENFCSDRFLFVEVESEMGKRVKSVATYVRSRLDNIWIASRQWRFLSEDLNNVFIFFAIKGVGLDRTDLKINDVQEWWKNRKTTF</sequence>
<feature type="compositionally biased region" description="Acidic residues" evidence="6">
    <location>
        <begin position="603"/>
        <end position="612"/>
    </location>
</feature>
<accession>A0A7S1FP24</accession>
<keyword evidence="4 5" id="KW-0539">Nucleus</keyword>
<organism evidence="8">
    <name type="scientific">Corethron hystrix</name>
    <dbReference type="NCBI Taxonomy" id="216773"/>
    <lineage>
        <taxon>Eukaryota</taxon>
        <taxon>Sar</taxon>
        <taxon>Stramenopiles</taxon>
        <taxon>Ochrophyta</taxon>
        <taxon>Bacillariophyta</taxon>
        <taxon>Coscinodiscophyceae</taxon>
        <taxon>Corethrophycidae</taxon>
        <taxon>Corethrales</taxon>
        <taxon>Corethraceae</taxon>
        <taxon>Corethron</taxon>
    </lineage>
</organism>
<dbReference type="InterPro" id="IPR001356">
    <property type="entry name" value="HD"/>
</dbReference>
<dbReference type="InterPro" id="IPR008422">
    <property type="entry name" value="KN_HD"/>
</dbReference>
<dbReference type="PROSITE" id="PS50071">
    <property type="entry name" value="HOMEOBOX_2"/>
    <property type="match status" value="1"/>
</dbReference>
<feature type="compositionally biased region" description="Basic and acidic residues" evidence="6">
    <location>
        <begin position="613"/>
        <end position="625"/>
    </location>
</feature>
<evidence type="ECO:0000256" key="3">
    <source>
        <dbReference type="ARBA" id="ARBA00023155"/>
    </source>
</evidence>
<dbReference type="PANTHER" id="PTHR13710">
    <property type="entry name" value="DNA HELICASE RECQ FAMILY MEMBER"/>
    <property type="match status" value="1"/>
</dbReference>
<keyword evidence="2 5" id="KW-0238">DNA-binding</keyword>
<dbReference type="InterPro" id="IPR009057">
    <property type="entry name" value="Homeodomain-like_sf"/>
</dbReference>
<dbReference type="SUPFAM" id="SSF46689">
    <property type="entry name" value="Homeodomain-like"/>
    <property type="match status" value="1"/>
</dbReference>
<dbReference type="Pfam" id="PF05920">
    <property type="entry name" value="Homeobox_KN"/>
    <property type="match status" value="1"/>
</dbReference>
<evidence type="ECO:0000256" key="1">
    <source>
        <dbReference type="ARBA" id="ARBA00005446"/>
    </source>
</evidence>
<dbReference type="EMBL" id="HBFR01008000">
    <property type="protein sequence ID" value="CAD8878597.1"/>
    <property type="molecule type" value="Transcribed_RNA"/>
</dbReference>
<dbReference type="GO" id="GO:0003677">
    <property type="term" value="F:DNA binding"/>
    <property type="evidence" value="ECO:0007669"/>
    <property type="project" value="UniProtKB-UniRule"/>
</dbReference>
<comment type="similarity">
    <text evidence="1">Belongs to the helicase family. RecQ subfamily.</text>
</comment>
<evidence type="ECO:0000256" key="6">
    <source>
        <dbReference type="SAM" id="MobiDB-lite"/>
    </source>
</evidence>
<feature type="DNA-binding region" description="Homeobox" evidence="5">
    <location>
        <begin position="194"/>
        <end position="258"/>
    </location>
</feature>
<dbReference type="SUPFAM" id="SSF52540">
    <property type="entry name" value="P-loop containing nucleoside triphosphate hydrolases"/>
    <property type="match status" value="1"/>
</dbReference>